<dbReference type="Proteomes" id="UP000782312">
    <property type="component" value="Unassembled WGS sequence"/>
</dbReference>
<dbReference type="GO" id="GO:0009691">
    <property type="term" value="P:cytokinin biosynthetic process"/>
    <property type="evidence" value="ECO:0007669"/>
    <property type="project" value="UniProtKB-UniRule"/>
</dbReference>
<dbReference type="GO" id="GO:0008714">
    <property type="term" value="F:AMP nucleosidase activity"/>
    <property type="evidence" value="ECO:0007669"/>
    <property type="project" value="UniProtKB-EC"/>
</dbReference>
<dbReference type="AlphaFoldDB" id="A0A932I3N3"/>
<dbReference type="PANTHER" id="PTHR43393:SF3">
    <property type="entry name" value="LYSINE DECARBOXYLASE-LIKE PROTEIN"/>
    <property type="match status" value="1"/>
</dbReference>
<dbReference type="EMBL" id="JACPUR010000035">
    <property type="protein sequence ID" value="MBI3128736.1"/>
    <property type="molecule type" value="Genomic_DNA"/>
</dbReference>
<dbReference type="GO" id="GO:0005829">
    <property type="term" value="C:cytosol"/>
    <property type="evidence" value="ECO:0007669"/>
    <property type="project" value="TreeGrafter"/>
</dbReference>
<gene>
    <name evidence="3" type="ORF">HYZ11_14120</name>
</gene>
<comment type="similarity">
    <text evidence="2">Belongs to the LOG family.</text>
</comment>
<organism evidence="3 4">
    <name type="scientific">Tectimicrobiota bacterium</name>
    <dbReference type="NCBI Taxonomy" id="2528274"/>
    <lineage>
        <taxon>Bacteria</taxon>
        <taxon>Pseudomonadati</taxon>
        <taxon>Nitrospinota/Tectimicrobiota group</taxon>
        <taxon>Candidatus Tectimicrobiota</taxon>
    </lineage>
</organism>
<name>A0A932I3N3_UNCTE</name>
<dbReference type="NCBIfam" id="TIGR00730">
    <property type="entry name" value="Rossman fold protein, TIGR00730 family"/>
    <property type="match status" value="1"/>
</dbReference>
<evidence type="ECO:0000256" key="2">
    <source>
        <dbReference type="RuleBase" id="RU363015"/>
    </source>
</evidence>
<protein>
    <recommendedName>
        <fullName evidence="2">Cytokinin riboside 5'-monophosphate phosphoribohydrolase</fullName>
        <ecNumber evidence="2">3.2.2.n1</ecNumber>
    </recommendedName>
</protein>
<comment type="caution">
    <text evidence="3">The sequence shown here is derived from an EMBL/GenBank/DDBJ whole genome shotgun (WGS) entry which is preliminary data.</text>
</comment>
<evidence type="ECO:0000313" key="4">
    <source>
        <dbReference type="Proteomes" id="UP000782312"/>
    </source>
</evidence>
<accession>A0A932I3N3</accession>
<dbReference type="InterPro" id="IPR052341">
    <property type="entry name" value="LOG_family_nucleotidases"/>
</dbReference>
<reference evidence="3" key="1">
    <citation type="submission" date="2020-07" db="EMBL/GenBank/DDBJ databases">
        <title>Huge and variable diversity of episymbiotic CPR bacteria and DPANN archaea in groundwater ecosystems.</title>
        <authorList>
            <person name="He C.Y."/>
            <person name="Keren R."/>
            <person name="Whittaker M."/>
            <person name="Farag I.F."/>
            <person name="Doudna J."/>
            <person name="Cate J.H.D."/>
            <person name="Banfield J.F."/>
        </authorList>
    </citation>
    <scope>NUCLEOTIDE SEQUENCE</scope>
    <source>
        <strain evidence="3">NC_groundwater_763_Ag_S-0.2um_68_21</strain>
    </source>
</reference>
<comment type="catalytic activity">
    <reaction evidence="1">
        <text>AMP + H2O = D-ribose 5-phosphate + adenine</text>
        <dbReference type="Rhea" id="RHEA:20129"/>
        <dbReference type="ChEBI" id="CHEBI:15377"/>
        <dbReference type="ChEBI" id="CHEBI:16708"/>
        <dbReference type="ChEBI" id="CHEBI:78346"/>
        <dbReference type="ChEBI" id="CHEBI:456215"/>
        <dbReference type="EC" id="3.2.2.4"/>
    </reaction>
</comment>
<dbReference type="InterPro" id="IPR031100">
    <property type="entry name" value="LOG_fam"/>
</dbReference>
<dbReference type="EC" id="3.2.2.n1" evidence="2"/>
<dbReference type="PANTHER" id="PTHR43393">
    <property type="entry name" value="CYTOKININ RIBOSIDE 5'-MONOPHOSPHATE PHOSPHORIBOHYDROLASE"/>
    <property type="match status" value="1"/>
</dbReference>
<keyword evidence="2" id="KW-0378">Hydrolase</keyword>
<dbReference type="InterPro" id="IPR005269">
    <property type="entry name" value="LOG"/>
</dbReference>
<keyword evidence="2" id="KW-0203">Cytokinin biosynthesis</keyword>
<evidence type="ECO:0000256" key="1">
    <source>
        <dbReference type="ARBA" id="ARBA00000274"/>
    </source>
</evidence>
<proteinExistence type="inferred from homology"/>
<dbReference type="SUPFAM" id="SSF102405">
    <property type="entry name" value="MCP/YpsA-like"/>
    <property type="match status" value="1"/>
</dbReference>
<dbReference type="Gene3D" id="3.40.50.450">
    <property type="match status" value="1"/>
</dbReference>
<sequence length="242" mass="27264">MLGTQDGQKLDEKAFLEGPHSRKWEAAFLFRVALEFVRGLRKLHFLGPCVTVFGSARIQEGHPYYELAREVGREIVKLGFTVMTGGGSGLMEAANRGAKEGGGRSVGCNVQLPHEQKPNAYLDHWVTIRYFFIRKVFLFKYSYAFVVMPGGIGTLDELFEAYTLIQCGKIQDFPIVLMGRHYWEPLLGLLKEMAGEGTISPTDLDLILVTDSVEEAMAHIERHSVVKFRLRKTLLPVRMLAE</sequence>
<evidence type="ECO:0000313" key="3">
    <source>
        <dbReference type="EMBL" id="MBI3128736.1"/>
    </source>
</evidence>
<dbReference type="Pfam" id="PF03641">
    <property type="entry name" value="Lysine_decarbox"/>
    <property type="match status" value="1"/>
</dbReference>